<name>A0A0F9JB52_9ZZZZ</name>
<reference evidence="1" key="1">
    <citation type="journal article" date="2015" name="Nature">
        <title>Complex archaea that bridge the gap between prokaryotes and eukaryotes.</title>
        <authorList>
            <person name="Spang A."/>
            <person name="Saw J.H."/>
            <person name="Jorgensen S.L."/>
            <person name="Zaremba-Niedzwiedzka K."/>
            <person name="Martijn J."/>
            <person name="Lind A.E."/>
            <person name="van Eijk R."/>
            <person name="Schleper C."/>
            <person name="Guy L."/>
            <person name="Ettema T.J."/>
        </authorList>
    </citation>
    <scope>NUCLEOTIDE SEQUENCE</scope>
</reference>
<sequence length="41" mass="4840">MKIKELKVNIDLILEKINEITTLSKSKINGLINEIIRYYSF</sequence>
<gene>
    <name evidence="1" type="ORF">LCGC14_1845880</name>
</gene>
<organism evidence="1">
    <name type="scientific">marine sediment metagenome</name>
    <dbReference type="NCBI Taxonomy" id="412755"/>
    <lineage>
        <taxon>unclassified sequences</taxon>
        <taxon>metagenomes</taxon>
        <taxon>ecological metagenomes</taxon>
    </lineage>
</organism>
<accession>A0A0F9JB52</accession>
<protein>
    <submittedName>
        <fullName evidence="1">Uncharacterized protein</fullName>
    </submittedName>
</protein>
<evidence type="ECO:0000313" key="1">
    <source>
        <dbReference type="EMBL" id="KKL96297.1"/>
    </source>
</evidence>
<dbReference type="AlphaFoldDB" id="A0A0F9JB52"/>
<comment type="caution">
    <text evidence="1">The sequence shown here is derived from an EMBL/GenBank/DDBJ whole genome shotgun (WGS) entry which is preliminary data.</text>
</comment>
<dbReference type="EMBL" id="LAZR01018470">
    <property type="protein sequence ID" value="KKL96297.1"/>
    <property type="molecule type" value="Genomic_DNA"/>
</dbReference>
<proteinExistence type="predicted"/>